<evidence type="ECO:0000313" key="1">
    <source>
        <dbReference type="EMBL" id="KAG1534103.1"/>
    </source>
</evidence>
<dbReference type="GO" id="GO:0097367">
    <property type="term" value="F:carbohydrate derivative binding"/>
    <property type="evidence" value="ECO:0007669"/>
    <property type="project" value="InterPro"/>
</dbReference>
<dbReference type="Proteomes" id="UP000740926">
    <property type="component" value="Unassembled WGS sequence"/>
</dbReference>
<proteinExistence type="predicted"/>
<name>A0A9P6XWJ9_9FUNG</name>
<dbReference type="Gene3D" id="3.40.50.10490">
    <property type="entry name" value="Glucose-6-phosphate isomerase like protein, domain 1"/>
    <property type="match status" value="1"/>
</dbReference>
<accession>A0A9P6XWJ9</accession>
<keyword evidence="2" id="KW-1185">Reference proteome</keyword>
<dbReference type="AlphaFoldDB" id="A0A9P6XWJ9"/>
<evidence type="ECO:0008006" key="3">
    <source>
        <dbReference type="Google" id="ProtNLM"/>
    </source>
</evidence>
<sequence>MPGVKSLPPKLDPGHPPLLEVPTAEAVLSGIEGVQIIACGTSYYAGLTARYWIEAIAGLPCSVEIASDPAKRWIRWKR</sequence>
<dbReference type="EMBL" id="JAANIU010008892">
    <property type="protein sequence ID" value="KAG1534103.1"/>
    <property type="molecule type" value="Genomic_DNA"/>
</dbReference>
<reference evidence="1 2" key="1">
    <citation type="journal article" date="2020" name="Microb. Genom.">
        <title>Genetic diversity of clinical and environmental Mucorales isolates obtained from an investigation of mucormycosis cases among solid organ transplant recipients.</title>
        <authorList>
            <person name="Nguyen M.H."/>
            <person name="Kaul D."/>
            <person name="Muto C."/>
            <person name="Cheng S.J."/>
            <person name="Richter R.A."/>
            <person name="Bruno V.M."/>
            <person name="Liu G."/>
            <person name="Beyhan S."/>
            <person name="Sundermann A.J."/>
            <person name="Mounaud S."/>
            <person name="Pasculle A.W."/>
            <person name="Nierman W.C."/>
            <person name="Driscoll E."/>
            <person name="Cumbie R."/>
            <person name="Clancy C.J."/>
            <person name="Dupont C.L."/>
        </authorList>
    </citation>
    <scope>NUCLEOTIDE SEQUENCE [LARGE SCALE GENOMIC DNA]</scope>
    <source>
        <strain evidence="1 2">GL24</strain>
    </source>
</reference>
<dbReference type="InterPro" id="IPR046348">
    <property type="entry name" value="SIS_dom_sf"/>
</dbReference>
<evidence type="ECO:0000313" key="2">
    <source>
        <dbReference type="Proteomes" id="UP000740926"/>
    </source>
</evidence>
<dbReference type="GO" id="GO:1901135">
    <property type="term" value="P:carbohydrate derivative metabolic process"/>
    <property type="evidence" value="ECO:0007669"/>
    <property type="project" value="InterPro"/>
</dbReference>
<dbReference type="SUPFAM" id="SSF53697">
    <property type="entry name" value="SIS domain"/>
    <property type="match status" value="1"/>
</dbReference>
<organism evidence="1 2">
    <name type="scientific">Rhizopus delemar</name>
    <dbReference type="NCBI Taxonomy" id="936053"/>
    <lineage>
        <taxon>Eukaryota</taxon>
        <taxon>Fungi</taxon>
        <taxon>Fungi incertae sedis</taxon>
        <taxon>Mucoromycota</taxon>
        <taxon>Mucoromycotina</taxon>
        <taxon>Mucoromycetes</taxon>
        <taxon>Mucorales</taxon>
        <taxon>Mucorineae</taxon>
        <taxon>Rhizopodaceae</taxon>
        <taxon>Rhizopus</taxon>
    </lineage>
</organism>
<comment type="caution">
    <text evidence="1">The sequence shown here is derived from an EMBL/GenBank/DDBJ whole genome shotgun (WGS) entry which is preliminary data.</text>
</comment>
<protein>
    <recommendedName>
        <fullName evidence="3">SIS domain-containing protein</fullName>
    </recommendedName>
</protein>
<gene>
    <name evidence="1" type="ORF">G6F50_015653</name>
</gene>